<dbReference type="STRING" id="41447.ENSSDUP00000015682"/>
<comment type="cofactor">
    <cofactor evidence="1 13">
        <name>heme</name>
        <dbReference type="ChEBI" id="CHEBI:30413"/>
    </cofactor>
</comment>
<evidence type="ECO:0000256" key="15">
    <source>
        <dbReference type="SAM" id="Phobius"/>
    </source>
</evidence>
<evidence type="ECO:0000256" key="13">
    <source>
        <dbReference type="PIRSR" id="PIRSR602401-1"/>
    </source>
</evidence>
<evidence type="ECO:0000256" key="4">
    <source>
        <dbReference type="ARBA" id="ARBA00010617"/>
    </source>
</evidence>
<comment type="similarity">
    <text evidence="4 14">Belongs to the cytochrome P450 family.</text>
</comment>
<evidence type="ECO:0000256" key="5">
    <source>
        <dbReference type="ARBA" id="ARBA00022617"/>
    </source>
</evidence>
<dbReference type="GO" id="GO:0005789">
    <property type="term" value="C:endoplasmic reticulum membrane"/>
    <property type="evidence" value="ECO:0007669"/>
    <property type="project" value="UniProtKB-SubCell"/>
</dbReference>
<proteinExistence type="inferred from homology"/>
<evidence type="ECO:0000256" key="11">
    <source>
        <dbReference type="ARBA" id="ARBA00023033"/>
    </source>
</evidence>
<dbReference type="GO" id="GO:0005506">
    <property type="term" value="F:iron ion binding"/>
    <property type="evidence" value="ECO:0007669"/>
    <property type="project" value="InterPro"/>
</dbReference>
<sequence length="504" mass="56873">MAAVEDILLQSTNTTILLGTFAILFILYLFSPSFGPQRKEPPGPWPLPLLGNLLQLDPKSPHSTLYELYKKYGPVFTVHLGAKKVVMLAGHRTIKQALVNNDAFTDKENLPIINDLKLEHGIVFASGDSWKEMRQFALTNLKQSGMGKRENEERIIEESQYLIDVLRQKDGKAFDTTQPVSYAVSNIICSFVYGNRFDYDDQNFRSAVDQAKKNTQLMGSPSLHLYNIFPRLFRWLGARKQLMKGSFANRKKMTELIKGLQETLNPQMCRGFVDCFLVRKTQLEASGNMNSHYYEDNLLVSVVNLFTAGTDTTSSTLRYGLLLMAKYPEIQDQVQVELASVVGSRQVRVEDRKNLPYTDAVIHEIQRFANVTPVLVHCASRDVTFQGYFIKKGTPVAILLSSALQDEDEWEKAYTFNPGHFLDKEGNFRKRDAFLPFSTGSRSCVGEGLAKMELFLFFTSLLQHFCFTPPPGVTEDELDLTAVVGFALSPSPHELCAISRSDKD</sequence>
<comment type="subcellular location">
    <subcellularLocation>
        <location evidence="3">Endoplasmic reticulum membrane</location>
    </subcellularLocation>
    <subcellularLocation>
        <location evidence="2">Microsome membrane</location>
    </subcellularLocation>
</comment>
<keyword evidence="10 13" id="KW-0408">Iron</keyword>
<dbReference type="GeneTree" id="ENSGT00940000162649"/>
<dbReference type="KEGG" id="sdu:111227172"/>
<keyword evidence="15" id="KW-1133">Transmembrane helix</keyword>
<dbReference type="GO" id="GO:0046222">
    <property type="term" value="P:aflatoxin metabolic process"/>
    <property type="evidence" value="ECO:0007669"/>
    <property type="project" value="UniProtKB-ARBA"/>
</dbReference>
<dbReference type="Ensembl" id="ENSSDUT00000015970.1">
    <property type="protein sequence ID" value="ENSSDUP00000015682.1"/>
    <property type="gene ID" value="ENSSDUG00000011336.1"/>
</dbReference>
<evidence type="ECO:0000256" key="8">
    <source>
        <dbReference type="ARBA" id="ARBA00022848"/>
    </source>
</evidence>
<evidence type="ECO:0000256" key="1">
    <source>
        <dbReference type="ARBA" id="ARBA00001971"/>
    </source>
</evidence>
<dbReference type="GO" id="GO:0020037">
    <property type="term" value="F:heme binding"/>
    <property type="evidence" value="ECO:0007669"/>
    <property type="project" value="InterPro"/>
</dbReference>
<dbReference type="GO" id="GO:0016712">
    <property type="term" value="F:oxidoreductase activity, acting on paired donors, with incorporation or reduction of molecular oxygen, reduced flavin or flavoprotein as one donor, and incorporation of one atom of oxygen"/>
    <property type="evidence" value="ECO:0007669"/>
    <property type="project" value="TreeGrafter"/>
</dbReference>
<name>A0A3B4UBC9_SERDU</name>
<reference evidence="16" key="1">
    <citation type="submission" date="2025-08" db="UniProtKB">
        <authorList>
            <consortium name="Ensembl"/>
        </authorList>
    </citation>
    <scope>IDENTIFICATION</scope>
</reference>
<dbReference type="InterPro" id="IPR001128">
    <property type="entry name" value="Cyt_P450"/>
</dbReference>
<evidence type="ECO:0000313" key="16">
    <source>
        <dbReference type="Ensembl" id="ENSSDUP00000015682.1"/>
    </source>
</evidence>
<evidence type="ECO:0000256" key="6">
    <source>
        <dbReference type="ARBA" id="ARBA00022723"/>
    </source>
</evidence>
<dbReference type="InterPro" id="IPR050182">
    <property type="entry name" value="Cytochrome_P450_fam2"/>
</dbReference>
<dbReference type="PROSITE" id="PS00086">
    <property type="entry name" value="CYTOCHROME_P450"/>
    <property type="match status" value="1"/>
</dbReference>
<protein>
    <submittedName>
        <fullName evidence="16">Cytochrome P450 2K1-like</fullName>
    </submittedName>
</protein>
<dbReference type="PRINTS" id="PR00463">
    <property type="entry name" value="EP450I"/>
</dbReference>
<evidence type="ECO:0000256" key="3">
    <source>
        <dbReference type="ARBA" id="ARBA00004586"/>
    </source>
</evidence>
<keyword evidence="17" id="KW-1185">Reference proteome</keyword>
<keyword evidence="12 15" id="KW-0472">Membrane</keyword>
<dbReference type="GO" id="GO:0006082">
    <property type="term" value="P:organic acid metabolic process"/>
    <property type="evidence" value="ECO:0007669"/>
    <property type="project" value="TreeGrafter"/>
</dbReference>
<evidence type="ECO:0000256" key="9">
    <source>
        <dbReference type="ARBA" id="ARBA00023002"/>
    </source>
</evidence>
<accession>A0A3B4UBC9</accession>
<keyword evidence="8" id="KW-0492">Microsome</keyword>
<evidence type="ECO:0000256" key="14">
    <source>
        <dbReference type="RuleBase" id="RU000461"/>
    </source>
</evidence>
<organism evidence="16 17">
    <name type="scientific">Seriola dumerili</name>
    <name type="common">Greater amberjack</name>
    <name type="synonym">Caranx dumerili</name>
    <dbReference type="NCBI Taxonomy" id="41447"/>
    <lineage>
        <taxon>Eukaryota</taxon>
        <taxon>Metazoa</taxon>
        <taxon>Chordata</taxon>
        <taxon>Craniata</taxon>
        <taxon>Vertebrata</taxon>
        <taxon>Euteleostomi</taxon>
        <taxon>Actinopterygii</taxon>
        <taxon>Neopterygii</taxon>
        <taxon>Teleostei</taxon>
        <taxon>Neoteleostei</taxon>
        <taxon>Acanthomorphata</taxon>
        <taxon>Carangaria</taxon>
        <taxon>Carangiformes</taxon>
        <taxon>Carangidae</taxon>
        <taxon>Seriola</taxon>
    </lineage>
</organism>
<evidence type="ECO:0000313" key="17">
    <source>
        <dbReference type="Proteomes" id="UP000261420"/>
    </source>
</evidence>
<keyword evidence="6 13" id="KW-0479">Metal-binding</keyword>
<keyword evidence="11 14" id="KW-0503">Monooxygenase</keyword>
<dbReference type="AlphaFoldDB" id="A0A3B4UBC9"/>
<dbReference type="PRINTS" id="PR00385">
    <property type="entry name" value="P450"/>
</dbReference>
<evidence type="ECO:0000256" key="2">
    <source>
        <dbReference type="ARBA" id="ARBA00004524"/>
    </source>
</evidence>
<feature type="binding site" description="axial binding residue" evidence="13">
    <location>
        <position position="444"/>
    </location>
    <ligand>
        <name>heme</name>
        <dbReference type="ChEBI" id="CHEBI:30413"/>
    </ligand>
    <ligandPart>
        <name>Fe</name>
        <dbReference type="ChEBI" id="CHEBI:18248"/>
    </ligandPart>
</feature>
<dbReference type="InterPro" id="IPR036396">
    <property type="entry name" value="Cyt_P450_sf"/>
</dbReference>
<keyword evidence="5 13" id="KW-0349">Heme</keyword>
<keyword evidence="15" id="KW-0812">Transmembrane</keyword>
<dbReference type="SUPFAM" id="SSF48264">
    <property type="entry name" value="Cytochrome P450"/>
    <property type="match status" value="1"/>
</dbReference>
<dbReference type="InterPro" id="IPR017972">
    <property type="entry name" value="Cyt_P450_CS"/>
</dbReference>
<dbReference type="Proteomes" id="UP000261420">
    <property type="component" value="Unplaced"/>
</dbReference>
<dbReference type="FunFam" id="1.10.630.10:FF:000010">
    <property type="entry name" value="cytochrome P450 2W1 isoform X2"/>
    <property type="match status" value="1"/>
</dbReference>
<evidence type="ECO:0000256" key="12">
    <source>
        <dbReference type="ARBA" id="ARBA00023136"/>
    </source>
</evidence>
<dbReference type="RefSeq" id="XP_022608315.1">
    <property type="nucleotide sequence ID" value="XM_022752594.1"/>
</dbReference>
<dbReference type="PANTHER" id="PTHR24300">
    <property type="entry name" value="CYTOCHROME P450 508A4-RELATED"/>
    <property type="match status" value="1"/>
</dbReference>
<evidence type="ECO:0000256" key="10">
    <source>
        <dbReference type="ARBA" id="ARBA00023004"/>
    </source>
</evidence>
<dbReference type="InterPro" id="IPR002401">
    <property type="entry name" value="Cyt_P450_E_grp-I"/>
</dbReference>
<feature type="transmembrane region" description="Helical" evidence="15">
    <location>
        <begin position="12"/>
        <end position="30"/>
    </location>
</feature>
<dbReference type="GO" id="GO:0006805">
    <property type="term" value="P:xenobiotic metabolic process"/>
    <property type="evidence" value="ECO:0007669"/>
    <property type="project" value="TreeGrafter"/>
</dbReference>
<dbReference type="OMA" id="NTQVTRE"/>
<dbReference type="GeneID" id="111227172"/>
<dbReference type="PANTHER" id="PTHR24300:SF319">
    <property type="entry name" value="CYTOCHROME P450, FAMILY 2, SUBFAMILY AC, POLYPEPTIDE 1"/>
    <property type="match status" value="1"/>
</dbReference>
<dbReference type="Gene3D" id="1.10.630.10">
    <property type="entry name" value="Cytochrome P450"/>
    <property type="match status" value="1"/>
</dbReference>
<keyword evidence="9 14" id="KW-0560">Oxidoreductase</keyword>
<keyword evidence="7" id="KW-0256">Endoplasmic reticulum</keyword>
<dbReference type="Pfam" id="PF00067">
    <property type="entry name" value="p450"/>
    <property type="match status" value="1"/>
</dbReference>
<reference evidence="16" key="2">
    <citation type="submission" date="2025-09" db="UniProtKB">
        <authorList>
            <consortium name="Ensembl"/>
        </authorList>
    </citation>
    <scope>IDENTIFICATION</scope>
</reference>
<evidence type="ECO:0000256" key="7">
    <source>
        <dbReference type="ARBA" id="ARBA00022824"/>
    </source>
</evidence>